<evidence type="ECO:0000256" key="8">
    <source>
        <dbReference type="PIRSR" id="PIRSR602401-1"/>
    </source>
</evidence>
<dbReference type="EMBL" id="JANPWZ010000804">
    <property type="protein sequence ID" value="KAJ3571957.1"/>
    <property type="molecule type" value="Genomic_DNA"/>
</dbReference>
<reference evidence="11" key="1">
    <citation type="submission" date="2022-07" db="EMBL/GenBank/DDBJ databases">
        <title>Genome Sequence of Xylaria arbuscula.</title>
        <authorList>
            <person name="Buettner E."/>
        </authorList>
    </citation>
    <scope>NUCLEOTIDE SEQUENCE</scope>
    <source>
        <strain evidence="11">VT107</strain>
    </source>
</reference>
<protein>
    <recommendedName>
        <fullName evidence="13">O-methylsterigmatocystin oxidoreductase</fullName>
    </recommendedName>
</protein>
<feature type="signal peptide" evidence="10">
    <location>
        <begin position="1"/>
        <end position="19"/>
    </location>
</feature>
<gene>
    <name evidence="11" type="ORF">NPX13_g5205</name>
</gene>
<dbReference type="VEuPathDB" id="FungiDB:F4678DRAFT_470858"/>
<dbReference type="GO" id="GO:0005506">
    <property type="term" value="F:iron ion binding"/>
    <property type="evidence" value="ECO:0007669"/>
    <property type="project" value="InterPro"/>
</dbReference>
<keyword evidence="4 8" id="KW-0479">Metal-binding</keyword>
<dbReference type="Proteomes" id="UP001148614">
    <property type="component" value="Unassembled WGS sequence"/>
</dbReference>
<comment type="similarity">
    <text evidence="2 9">Belongs to the cytochrome P450 family.</text>
</comment>
<dbReference type="Pfam" id="PF00067">
    <property type="entry name" value="p450"/>
    <property type="match status" value="1"/>
</dbReference>
<evidence type="ECO:0000313" key="11">
    <source>
        <dbReference type="EMBL" id="KAJ3571957.1"/>
    </source>
</evidence>
<proteinExistence type="inferred from homology"/>
<evidence type="ECO:0000256" key="6">
    <source>
        <dbReference type="ARBA" id="ARBA00023004"/>
    </source>
</evidence>
<feature type="chain" id="PRO_5040885773" description="O-methylsterigmatocystin oxidoreductase" evidence="10">
    <location>
        <begin position="20"/>
        <end position="529"/>
    </location>
</feature>
<dbReference type="PANTHER" id="PTHR46300:SF7">
    <property type="entry name" value="P450, PUTATIVE (EUROFUNG)-RELATED"/>
    <property type="match status" value="1"/>
</dbReference>
<evidence type="ECO:0000256" key="4">
    <source>
        <dbReference type="ARBA" id="ARBA00022723"/>
    </source>
</evidence>
<dbReference type="GO" id="GO:0016705">
    <property type="term" value="F:oxidoreductase activity, acting on paired donors, with incorporation or reduction of molecular oxygen"/>
    <property type="evidence" value="ECO:0007669"/>
    <property type="project" value="InterPro"/>
</dbReference>
<accession>A0A9W8TMX3</accession>
<evidence type="ECO:0000256" key="7">
    <source>
        <dbReference type="ARBA" id="ARBA00023033"/>
    </source>
</evidence>
<organism evidence="11 12">
    <name type="scientific">Xylaria arbuscula</name>
    <dbReference type="NCBI Taxonomy" id="114810"/>
    <lineage>
        <taxon>Eukaryota</taxon>
        <taxon>Fungi</taxon>
        <taxon>Dikarya</taxon>
        <taxon>Ascomycota</taxon>
        <taxon>Pezizomycotina</taxon>
        <taxon>Sordariomycetes</taxon>
        <taxon>Xylariomycetidae</taxon>
        <taxon>Xylariales</taxon>
        <taxon>Xylariaceae</taxon>
        <taxon>Xylaria</taxon>
    </lineage>
</organism>
<dbReference type="InterPro" id="IPR002401">
    <property type="entry name" value="Cyt_P450_E_grp-I"/>
</dbReference>
<keyword evidence="5 9" id="KW-0560">Oxidoreductase</keyword>
<dbReference type="GO" id="GO:0004497">
    <property type="term" value="F:monooxygenase activity"/>
    <property type="evidence" value="ECO:0007669"/>
    <property type="project" value="UniProtKB-KW"/>
</dbReference>
<dbReference type="PROSITE" id="PS00086">
    <property type="entry name" value="CYTOCHROME_P450"/>
    <property type="match status" value="1"/>
</dbReference>
<feature type="binding site" description="axial binding residue" evidence="8">
    <location>
        <position position="442"/>
    </location>
    <ligand>
        <name>heme</name>
        <dbReference type="ChEBI" id="CHEBI:30413"/>
    </ligand>
    <ligandPart>
        <name>Fe</name>
        <dbReference type="ChEBI" id="CHEBI:18248"/>
    </ligandPart>
</feature>
<dbReference type="InterPro" id="IPR017972">
    <property type="entry name" value="Cyt_P450_CS"/>
</dbReference>
<dbReference type="PRINTS" id="PR00385">
    <property type="entry name" value="P450"/>
</dbReference>
<dbReference type="AlphaFoldDB" id="A0A9W8TMX3"/>
<dbReference type="PRINTS" id="PR00463">
    <property type="entry name" value="EP450I"/>
</dbReference>
<dbReference type="CDD" id="cd11065">
    <property type="entry name" value="CYP64-like"/>
    <property type="match status" value="1"/>
</dbReference>
<keyword evidence="12" id="KW-1185">Reference proteome</keyword>
<dbReference type="InterPro" id="IPR036396">
    <property type="entry name" value="Cyt_P450_sf"/>
</dbReference>
<dbReference type="InterPro" id="IPR001128">
    <property type="entry name" value="Cyt_P450"/>
</dbReference>
<evidence type="ECO:0000256" key="5">
    <source>
        <dbReference type="ARBA" id="ARBA00023002"/>
    </source>
</evidence>
<evidence type="ECO:0000256" key="10">
    <source>
        <dbReference type="SAM" id="SignalP"/>
    </source>
</evidence>
<keyword evidence="7 9" id="KW-0503">Monooxygenase</keyword>
<evidence type="ECO:0000256" key="2">
    <source>
        <dbReference type="ARBA" id="ARBA00010617"/>
    </source>
</evidence>
<dbReference type="PANTHER" id="PTHR46300">
    <property type="entry name" value="P450, PUTATIVE (EUROFUNG)-RELATED-RELATED"/>
    <property type="match status" value="1"/>
</dbReference>
<name>A0A9W8TMX3_9PEZI</name>
<evidence type="ECO:0008006" key="13">
    <source>
        <dbReference type="Google" id="ProtNLM"/>
    </source>
</evidence>
<dbReference type="SUPFAM" id="SSF48264">
    <property type="entry name" value="Cytochrome P450"/>
    <property type="match status" value="1"/>
</dbReference>
<evidence type="ECO:0000256" key="1">
    <source>
        <dbReference type="ARBA" id="ARBA00001971"/>
    </source>
</evidence>
<keyword evidence="3 8" id="KW-0349">Heme</keyword>
<dbReference type="InterPro" id="IPR050364">
    <property type="entry name" value="Cytochrome_P450_fung"/>
</dbReference>
<keyword evidence="6 8" id="KW-0408">Iron</keyword>
<evidence type="ECO:0000313" key="12">
    <source>
        <dbReference type="Proteomes" id="UP001148614"/>
    </source>
</evidence>
<comment type="caution">
    <text evidence="11">The sequence shown here is derived from an EMBL/GenBank/DDBJ whole genome shotgun (WGS) entry which is preliminary data.</text>
</comment>
<keyword evidence="10" id="KW-0732">Signal</keyword>
<comment type="cofactor">
    <cofactor evidence="1 8">
        <name>heme</name>
        <dbReference type="ChEBI" id="CHEBI:30413"/>
    </cofactor>
</comment>
<evidence type="ECO:0000256" key="3">
    <source>
        <dbReference type="ARBA" id="ARBA00022617"/>
    </source>
</evidence>
<dbReference type="GO" id="GO:0020037">
    <property type="term" value="F:heme binding"/>
    <property type="evidence" value="ECO:0007669"/>
    <property type="project" value="InterPro"/>
</dbReference>
<sequence length="529" mass="58884">MALNASSLVLGLSIAYLAATLLRNQLNKARQPLPPGPKGLPLIGNLNDLPKPGALEAQHWLEHKKLYGPISSVTVFGQSIIIINDAQIAFELFETRSAKYSSRPKQLFASELVGWENTIGMSPYNKRFRAMRKNLARVIGSSSAVAQFGDLQAAEVGHFLLHVLRDPENLLDHIRKAVGAIVLKIAYGYTAEPHRDDVLITMVGDAMDKFARAAVPGAFIVDLFPFLNGLPDWMPGTSWKKTARQWGSELMSVTDVPYTFVKHQMAQGSYHPSFLSRLIEAGEDSDPEINDINKWSAMSLYSAGADTTVSAIATFYLAMKMYPEVQKRAQEEIDRVIGNGRLPTIADRDYLPYVNAVVKETLRWHPVAPMGLPHQSTEDDICEGYFIPKGSMLFANVWHFTHDPERHPEPEAFKPERFLAVDGQVPEPDPHRFVFGFGRRVCPGSLLADNTLFLTVAQSLAVFSMNGPSGTEKPPQHKPEFLAGIVSHPLPFRNAIKPRSSHHEILIKSLEDVYPWQQSDGEVLENMSR</sequence>
<evidence type="ECO:0000256" key="9">
    <source>
        <dbReference type="RuleBase" id="RU000461"/>
    </source>
</evidence>
<dbReference type="Gene3D" id="1.10.630.10">
    <property type="entry name" value="Cytochrome P450"/>
    <property type="match status" value="1"/>
</dbReference>